<accession>A0ABW3CDY0</accession>
<sequence>TSDGARPVPSPAPARAPAGTTTYKFTSMELSPQLKKGSCLYRVRYGNFSNVAFAQVRTYSSGCGNMTVSVYGQNGTIQGTWNSSSYSVRNHGDGCGTYNERQATSSENQIAIGMAVTFNSLGGTTRFMYHSGGSLPAHRNC</sequence>
<dbReference type="EMBL" id="JBHTIR010001390">
    <property type="protein sequence ID" value="MFD0852488.1"/>
    <property type="molecule type" value="Genomic_DNA"/>
</dbReference>
<evidence type="ECO:0000313" key="1">
    <source>
        <dbReference type="EMBL" id="MFD0852488.1"/>
    </source>
</evidence>
<gene>
    <name evidence="1" type="ORF">ACFQ07_09655</name>
</gene>
<evidence type="ECO:0000313" key="2">
    <source>
        <dbReference type="Proteomes" id="UP001597083"/>
    </source>
</evidence>
<name>A0ABW3CDY0_9ACTN</name>
<comment type="caution">
    <text evidence="1">The sequence shown here is derived from an EMBL/GenBank/DDBJ whole genome shotgun (WGS) entry which is preliminary data.</text>
</comment>
<protein>
    <submittedName>
        <fullName evidence="1">Uncharacterized protein</fullName>
    </submittedName>
</protein>
<feature type="non-terminal residue" evidence="1">
    <location>
        <position position="1"/>
    </location>
</feature>
<keyword evidence="2" id="KW-1185">Reference proteome</keyword>
<reference evidence="2" key="1">
    <citation type="journal article" date="2019" name="Int. J. Syst. Evol. Microbiol.">
        <title>The Global Catalogue of Microorganisms (GCM) 10K type strain sequencing project: providing services to taxonomists for standard genome sequencing and annotation.</title>
        <authorList>
            <consortium name="The Broad Institute Genomics Platform"/>
            <consortium name="The Broad Institute Genome Sequencing Center for Infectious Disease"/>
            <person name="Wu L."/>
            <person name="Ma J."/>
        </authorList>
    </citation>
    <scope>NUCLEOTIDE SEQUENCE [LARGE SCALE GENOMIC DNA]</scope>
    <source>
        <strain evidence="2">JCM 31696</strain>
    </source>
</reference>
<organism evidence="1 2">
    <name type="scientific">Actinomadura adrarensis</name>
    <dbReference type="NCBI Taxonomy" id="1819600"/>
    <lineage>
        <taxon>Bacteria</taxon>
        <taxon>Bacillati</taxon>
        <taxon>Actinomycetota</taxon>
        <taxon>Actinomycetes</taxon>
        <taxon>Streptosporangiales</taxon>
        <taxon>Thermomonosporaceae</taxon>
        <taxon>Actinomadura</taxon>
    </lineage>
</organism>
<dbReference type="Proteomes" id="UP001597083">
    <property type="component" value="Unassembled WGS sequence"/>
</dbReference>
<proteinExistence type="predicted"/>